<feature type="region of interest" description="Disordered" evidence="1">
    <location>
        <begin position="1"/>
        <end position="20"/>
    </location>
</feature>
<sequence>MSRSVKKTPVWTDHDTPSTRWSKRQASKAVRRFTGNVQNGKWYRKLFCSWMICDIRFFKTKQQAIHEWQTSRWLRYRFLTQAEVMKRWEKSYRRK</sequence>
<organism evidence="2 3">
    <name type="scientific">Paenibacillus contaminans</name>
    <dbReference type="NCBI Taxonomy" id="450362"/>
    <lineage>
        <taxon>Bacteria</taxon>
        <taxon>Bacillati</taxon>
        <taxon>Bacillota</taxon>
        <taxon>Bacilli</taxon>
        <taxon>Bacillales</taxon>
        <taxon>Paenibacillaceae</taxon>
        <taxon>Paenibacillus</taxon>
    </lineage>
</organism>
<dbReference type="Proteomes" id="UP000250369">
    <property type="component" value="Unassembled WGS sequence"/>
</dbReference>
<comment type="caution">
    <text evidence="2">The sequence shown here is derived from an EMBL/GenBank/DDBJ whole genome shotgun (WGS) entry which is preliminary data.</text>
</comment>
<keyword evidence="3" id="KW-1185">Reference proteome</keyword>
<gene>
    <name evidence="2" type="ORF">DQG23_25600</name>
</gene>
<evidence type="ECO:0000256" key="1">
    <source>
        <dbReference type="SAM" id="MobiDB-lite"/>
    </source>
</evidence>
<evidence type="ECO:0000313" key="2">
    <source>
        <dbReference type="EMBL" id="RAV17790.1"/>
    </source>
</evidence>
<reference evidence="2 3" key="1">
    <citation type="journal article" date="2009" name="Int. J. Syst. Evol. Microbiol.">
        <title>Paenibacillus contaminans sp. nov., isolated from a contaminated laboratory plate.</title>
        <authorList>
            <person name="Chou J.H."/>
            <person name="Lee J.H."/>
            <person name="Lin M.C."/>
            <person name="Chang P.S."/>
            <person name="Arun A.B."/>
            <person name="Young C.C."/>
            <person name="Chen W.M."/>
        </authorList>
    </citation>
    <scope>NUCLEOTIDE SEQUENCE [LARGE SCALE GENOMIC DNA]</scope>
    <source>
        <strain evidence="2 3">CKOBP-6</strain>
    </source>
</reference>
<dbReference type="EMBL" id="QMFB01000017">
    <property type="protein sequence ID" value="RAV17790.1"/>
    <property type="molecule type" value="Genomic_DNA"/>
</dbReference>
<protein>
    <submittedName>
        <fullName evidence="2">Uncharacterized protein</fullName>
    </submittedName>
</protein>
<proteinExistence type="predicted"/>
<name>A0A329MD64_9BACL</name>
<accession>A0A329MD64</accession>
<dbReference type="AlphaFoldDB" id="A0A329MD64"/>
<evidence type="ECO:0000313" key="3">
    <source>
        <dbReference type="Proteomes" id="UP000250369"/>
    </source>
</evidence>